<feature type="compositionally biased region" description="Polar residues" evidence="1">
    <location>
        <begin position="374"/>
        <end position="388"/>
    </location>
</feature>
<proteinExistence type="predicted"/>
<evidence type="ECO:0000256" key="1">
    <source>
        <dbReference type="SAM" id="MobiDB-lite"/>
    </source>
</evidence>
<name>X1MA00_9ZZZZ</name>
<comment type="caution">
    <text evidence="2">The sequence shown here is derived from an EMBL/GenBank/DDBJ whole genome shotgun (WGS) entry which is preliminary data.</text>
</comment>
<accession>X1MA00</accession>
<dbReference type="EMBL" id="BARV01007698">
    <property type="protein sequence ID" value="GAI11500.1"/>
    <property type="molecule type" value="Genomic_DNA"/>
</dbReference>
<organism evidence="2">
    <name type="scientific">marine sediment metagenome</name>
    <dbReference type="NCBI Taxonomy" id="412755"/>
    <lineage>
        <taxon>unclassified sequences</taxon>
        <taxon>metagenomes</taxon>
        <taxon>ecological metagenomes</taxon>
    </lineage>
</organism>
<dbReference type="InterPro" id="IPR013783">
    <property type="entry name" value="Ig-like_fold"/>
</dbReference>
<reference evidence="2" key="1">
    <citation type="journal article" date="2014" name="Front. Microbiol.">
        <title>High frequency of phylogenetically diverse reductive dehalogenase-homologous genes in deep subseafloor sedimentary metagenomes.</title>
        <authorList>
            <person name="Kawai M."/>
            <person name="Futagami T."/>
            <person name="Toyoda A."/>
            <person name="Takaki Y."/>
            <person name="Nishi S."/>
            <person name="Hori S."/>
            <person name="Arai W."/>
            <person name="Tsubouchi T."/>
            <person name="Morono Y."/>
            <person name="Uchiyama I."/>
            <person name="Ito T."/>
            <person name="Fujiyama A."/>
            <person name="Inagaki F."/>
            <person name="Takami H."/>
        </authorList>
    </citation>
    <scope>NUCLEOTIDE SEQUENCE</scope>
    <source>
        <strain evidence="2">Expedition CK06-06</strain>
    </source>
</reference>
<feature type="region of interest" description="Disordered" evidence="1">
    <location>
        <begin position="319"/>
        <end position="355"/>
    </location>
</feature>
<sequence length="388" mass="40837">GNGEADDAYCYSYAGNGFAVRFTPPQYPADLEVARFFLWPAWPDSDHEEFAVEVYDDDGPDGAPGTLLGGGTTTSTDWGWCDVDISPLGLTVASGDFYIAYEQLSDYPDCEAVGIDYSEPDPRSWDYWQGVGWLPAGEWDEFEYDYMIRCLVEAGGGNNPPNTPSNPSPADEATGVSVNADLSWTGGDPDAGDTVTYDLYFDTTGATTLVCNDQAGTTYDPGTLNNSTKYYWKIVATDSHAASTTGPVWEFTTGGAAEDCSWLSESPSSGSVAPGSPADSITVAIDTTGLDAGDYSANIVIANNDPDENSKIVPVTLHVNSSNSAPNTPSNPSPANDATGVPINADLSWTGGDPDAGDTVTYDVYFGTGATPPLVSNDQSATTYDPGT</sequence>
<dbReference type="AlphaFoldDB" id="X1MA00"/>
<feature type="compositionally biased region" description="Low complexity" evidence="1">
    <location>
        <begin position="320"/>
        <end position="336"/>
    </location>
</feature>
<feature type="non-terminal residue" evidence="2">
    <location>
        <position position="388"/>
    </location>
</feature>
<protein>
    <recommendedName>
        <fullName evidence="3">Fibronectin type-III domain-containing protein</fullName>
    </recommendedName>
</protein>
<gene>
    <name evidence="2" type="ORF">S06H3_15628</name>
</gene>
<feature type="region of interest" description="Disordered" evidence="1">
    <location>
        <begin position="369"/>
        <end position="388"/>
    </location>
</feature>
<dbReference type="Gene3D" id="2.60.40.10">
    <property type="entry name" value="Immunoglobulins"/>
    <property type="match status" value="2"/>
</dbReference>
<evidence type="ECO:0008006" key="3">
    <source>
        <dbReference type="Google" id="ProtNLM"/>
    </source>
</evidence>
<feature type="non-terminal residue" evidence="2">
    <location>
        <position position="1"/>
    </location>
</feature>
<evidence type="ECO:0000313" key="2">
    <source>
        <dbReference type="EMBL" id="GAI11500.1"/>
    </source>
</evidence>